<evidence type="ECO:0000313" key="3">
    <source>
        <dbReference type="Proteomes" id="UP000002630"/>
    </source>
</evidence>
<organism evidence="2 3">
    <name type="scientific">Ectocarpus siliculosus</name>
    <name type="common">Brown alga</name>
    <name type="synonym">Conferva siliculosa</name>
    <dbReference type="NCBI Taxonomy" id="2880"/>
    <lineage>
        <taxon>Eukaryota</taxon>
        <taxon>Sar</taxon>
        <taxon>Stramenopiles</taxon>
        <taxon>Ochrophyta</taxon>
        <taxon>PX clade</taxon>
        <taxon>Phaeophyceae</taxon>
        <taxon>Ectocarpales</taxon>
        <taxon>Ectocarpaceae</taxon>
        <taxon>Ectocarpus</taxon>
    </lineage>
</organism>
<sequence>MHVERLEVADLQQAARASWEDRFKDKHPEFLNANLWQREAIETRINAQDGFLFLIGLFVVLMLENMWSFDPSTFTSETRLDAFLALLVFGASCGVFAIFSMTMVRLKLQRLMVRDIAALKVQQVTGRANRSLLDGLLARWKASSAQRQFQPACISYDWYHGGGMNTSSFPTKILSKNWNPSCPRSLVKFAVLAFAATVLCSMAR</sequence>
<reference evidence="2 3" key="1">
    <citation type="journal article" date="2010" name="Nature">
        <title>The Ectocarpus genome and the independent evolution of multicellularity in brown algae.</title>
        <authorList>
            <person name="Cock J.M."/>
            <person name="Sterck L."/>
            <person name="Rouze P."/>
            <person name="Scornet D."/>
            <person name="Allen A.E."/>
            <person name="Amoutzias G."/>
            <person name="Anthouard V."/>
            <person name="Artiguenave F."/>
            <person name="Aury J.M."/>
            <person name="Badger J.H."/>
            <person name="Beszteri B."/>
            <person name="Billiau K."/>
            <person name="Bonnet E."/>
            <person name="Bothwell J.H."/>
            <person name="Bowler C."/>
            <person name="Boyen C."/>
            <person name="Brownlee C."/>
            <person name="Carrano C.J."/>
            <person name="Charrier B."/>
            <person name="Cho G.Y."/>
            <person name="Coelho S.M."/>
            <person name="Collen J."/>
            <person name="Corre E."/>
            <person name="Da Silva C."/>
            <person name="Delage L."/>
            <person name="Delaroque N."/>
            <person name="Dittami S.M."/>
            <person name="Doulbeau S."/>
            <person name="Elias M."/>
            <person name="Farnham G."/>
            <person name="Gachon C.M."/>
            <person name="Gschloessl B."/>
            <person name="Heesch S."/>
            <person name="Jabbari K."/>
            <person name="Jubin C."/>
            <person name="Kawai H."/>
            <person name="Kimura K."/>
            <person name="Kloareg B."/>
            <person name="Kupper F.C."/>
            <person name="Lang D."/>
            <person name="Le Bail A."/>
            <person name="Leblanc C."/>
            <person name="Lerouge P."/>
            <person name="Lohr M."/>
            <person name="Lopez P.J."/>
            <person name="Martens C."/>
            <person name="Maumus F."/>
            <person name="Michel G."/>
            <person name="Miranda-Saavedra D."/>
            <person name="Morales J."/>
            <person name="Moreau H."/>
            <person name="Motomura T."/>
            <person name="Nagasato C."/>
            <person name="Napoli C.A."/>
            <person name="Nelson D.R."/>
            <person name="Nyvall-Collen P."/>
            <person name="Peters A.F."/>
            <person name="Pommier C."/>
            <person name="Potin P."/>
            <person name="Poulain J."/>
            <person name="Quesneville H."/>
            <person name="Read B."/>
            <person name="Rensing S.A."/>
            <person name="Ritter A."/>
            <person name="Rousvoal S."/>
            <person name="Samanta M."/>
            <person name="Samson G."/>
            <person name="Schroeder D.C."/>
            <person name="Segurens B."/>
            <person name="Strittmatter M."/>
            <person name="Tonon T."/>
            <person name="Tregear J.W."/>
            <person name="Valentin K."/>
            <person name="von Dassow P."/>
            <person name="Yamagishi T."/>
            <person name="Van de Peer Y."/>
            <person name="Wincker P."/>
        </authorList>
    </citation>
    <scope>NUCLEOTIDE SEQUENCE [LARGE SCALE GENOMIC DNA]</scope>
    <source>
        <strain evidence="3">Ec32 / CCAP1310/4</strain>
    </source>
</reference>
<name>D7G8Y1_ECTSI</name>
<accession>D7G8Y1</accession>
<keyword evidence="1" id="KW-1133">Transmembrane helix</keyword>
<evidence type="ECO:0000313" key="2">
    <source>
        <dbReference type="EMBL" id="CBJ28149.1"/>
    </source>
</evidence>
<evidence type="ECO:0000256" key="1">
    <source>
        <dbReference type="SAM" id="Phobius"/>
    </source>
</evidence>
<dbReference type="EMBL" id="FN649160">
    <property type="protein sequence ID" value="CBJ28149.1"/>
    <property type="molecule type" value="Genomic_DNA"/>
</dbReference>
<dbReference type="AlphaFoldDB" id="D7G8Y1"/>
<dbReference type="InParanoid" id="D7G8Y1"/>
<proteinExistence type="predicted"/>
<dbReference type="EMBL" id="FN649735">
    <property type="protein sequence ID" value="CBJ28149.1"/>
    <property type="molecule type" value="Genomic_DNA"/>
</dbReference>
<dbReference type="Proteomes" id="UP000002630">
    <property type="component" value="Linkage Group LG10"/>
</dbReference>
<feature type="transmembrane region" description="Helical" evidence="1">
    <location>
        <begin position="83"/>
        <end position="104"/>
    </location>
</feature>
<protein>
    <submittedName>
        <fullName evidence="2">Uncharacterized protein</fullName>
    </submittedName>
</protein>
<keyword evidence="1" id="KW-0472">Membrane</keyword>
<keyword evidence="3" id="KW-1185">Reference proteome</keyword>
<keyword evidence="1" id="KW-0812">Transmembrane</keyword>
<gene>
    <name evidence="2" type="ORF">Esi_0092_0097</name>
</gene>
<feature type="transmembrane region" description="Helical" evidence="1">
    <location>
        <begin position="45"/>
        <end position="63"/>
    </location>
</feature>
<dbReference type="OrthoDB" id="10310351at2759"/>